<evidence type="ECO:0000313" key="3">
    <source>
        <dbReference type="Proteomes" id="UP000044136"/>
    </source>
</evidence>
<keyword evidence="1" id="KW-0812">Transmembrane</keyword>
<evidence type="ECO:0000256" key="1">
    <source>
        <dbReference type="SAM" id="Phobius"/>
    </source>
</evidence>
<dbReference type="Proteomes" id="UP000044136">
    <property type="component" value="Unassembled WGS sequence"/>
</dbReference>
<keyword evidence="1" id="KW-1133">Transmembrane helix</keyword>
<feature type="transmembrane region" description="Helical" evidence="1">
    <location>
        <begin position="7"/>
        <end position="27"/>
    </location>
</feature>
<accession>A0A078M4I8</accession>
<feature type="transmembrane region" description="Helical" evidence="1">
    <location>
        <begin position="72"/>
        <end position="91"/>
    </location>
</feature>
<sequence>MSKSTFITVIISASVFTLIVTDFYPAIPWYVQFGPIILTIMIIFIGAYFEKKKGEPEESESVDERKESRKQWLFLMGAVWAAIIAMNVLVGEPKTNAFNIQELQFWILIVALPLLSQFNFKKRTDGV</sequence>
<dbReference type="HOGENOM" id="CLU_1967580_0_0_9"/>
<dbReference type="OrthoDB" id="2418234at2"/>
<organism evidence="2 3">
    <name type="scientific">Jeotgalicoccus saudimassiliensis</name>
    <dbReference type="NCBI Taxonomy" id="1461582"/>
    <lineage>
        <taxon>Bacteria</taxon>
        <taxon>Bacillati</taxon>
        <taxon>Bacillota</taxon>
        <taxon>Bacilli</taxon>
        <taxon>Bacillales</taxon>
        <taxon>Staphylococcaceae</taxon>
        <taxon>Jeotgalicoccus</taxon>
    </lineage>
</organism>
<dbReference type="RefSeq" id="WP_035810252.1">
    <property type="nucleotide sequence ID" value="NZ_CCSE01000001.1"/>
</dbReference>
<dbReference type="eggNOG" id="ENOG502ZGJ4">
    <property type="taxonomic scope" value="Bacteria"/>
</dbReference>
<dbReference type="AlphaFoldDB" id="A0A078M4I8"/>
<feature type="transmembrane region" description="Helical" evidence="1">
    <location>
        <begin position="103"/>
        <end position="120"/>
    </location>
</feature>
<dbReference type="STRING" id="1461582.BN1048_01704"/>
<feature type="transmembrane region" description="Helical" evidence="1">
    <location>
        <begin position="33"/>
        <end position="51"/>
    </location>
</feature>
<dbReference type="EMBL" id="CCSE01000001">
    <property type="protein sequence ID" value="CEA02408.1"/>
    <property type="molecule type" value="Genomic_DNA"/>
</dbReference>
<protein>
    <submittedName>
        <fullName evidence="2">Uncharacterized protein</fullName>
    </submittedName>
</protein>
<proteinExistence type="predicted"/>
<gene>
    <name evidence="2" type="ORF">BN1048_01704</name>
</gene>
<keyword evidence="3" id="KW-1185">Reference proteome</keyword>
<keyword evidence="1" id="KW-0472">Membrane</keyword>
<evidence type="ECO:0000313" key="2">
    <source>
        <dbReference type="EMBL" id="CEA02408.1"/>
    </source>
</evidence>
<reference evidence="2 3" key="1">
    <citation type="submission" date="2014-07" db="EMBL/GenBank/DDBJ databases">
        <authorList>
            <person name="Urmite Genomes Urmite Genomes"/>
        </authorList>
    </citation>
    <scope>NUCLEOTIDE SEQUENCE [LARGE SCALE GENOMIC DNA]</scope>
    <source>
        <strain evidence="2 3">13MG44_air</strain>
    </source>
</reference>
<name>A0A078M4I8_9STAP</name>